<dbReference type="AlphaFoldDB" id="A0A8X6TIS8"/>
<organism evidence="1 2">
    <name type="scientific">Nephila pilipes</name>
    <name type="common">Giant wood spider</name>
    <name type="synonym">Nephila maculata</name>
    <dbReference type="NCBI Taxonomy" id="299642"/>
    <lineage>
        <taxon>Eukaryota</taxon>
        <taxon>Metazoa</taxon>
        <taxon>Ecdysozoa</taxon>
        <taxon>Arthropoda</taxon>
        <taxon>Chelicerata</taxon>
        <taxon>Arachnida</taxon>
        <taxon>Araneae</taxon>
        <taxon>Araneomorphae</taxon>
        <taxon>Entelegynae</taxon>
        <taxon>Araneoidea</taxon>
        <taxon>Nephilidae</taxon>
        <taxon>Nephila</taxon>
    </lineage>
</organism>
<proteinExistence type="predicted"/>
<dbReference type="EMBL" id="BMAW01009525">
    <property type="protein sequence ID" value="GFT14253.1"/>
    <property type="molecule type" value="Genomic_DNA"/>
</dbReference>
<name>A0A8X6TIS8_NEPPI</name>
<dbReference type="OrthoDB" id="6433718at2759"/>
<dbReference type="Proteomes" id="UP000887013">
    <property type="component" value="Unassembled WGS sequence"/>
</dbReference>
<reference evidence="1" key="1">
    <citation type="submission" date="2020-08" db="EMBL/GenBank/DDBJ databases">
        <title>Multicomponent nature underlies the extraordinary mechanical properties of spider dragline silk.</title>
        <authorList>
            <person name="Kono N."/>
            <person name="Nakamura H."/>
            <person name="Mori M."/>
            <person name="Yoshida Y."/>
            <person name="Ohtoshi R."/>
            <person name="Malay A.D."/>
            <person name="Moran D.A.P."/>
            <person name="Tomita M."/>
            <person name="Numata K."/>
            <person name="Arakawa K."/>
        </authorList>
    </citation>
    <scope>NUCLEOTIDE SEQUENCE</scope>
</reference>
<sequence length="88" mass="10311">MTDEKPLLHYEDDDDDSTQISMEGYESLLDPKEMFTYFDLAAGLHSLPYSKLKEQLLPFDDPMLKRLIPGCDVRVTITDAYYKDRKSW</sequence>
<evidence type="ECO:0000313" key="1">
    <source>
        <dbReference type="EMBL" id="GFT14253.1"/>
    </source>
</evidence>
<comment type="caution">
    <text evidence="1">The sequence shown here is derived from an EMBL/GenBank/DDBJ whole genome shotgun (WGS) entry which is preliminary data.</text>
</comment>
<accession>A0A8X6TIS8</accession>
<gene>
    <name evidence="1" type="ORF">NPIL_390321</name>
</gene>
<evidence type="ECO:0000313" key="2">
    <source>
        <dbReference type="Proteomes" id="UP000887013"/>
    </source>
</evidence>
<protein>
    <submittedName>
        <fullName evidence="1">Uncharacterized protein</fullName>
    </submittedName>
</protein>
<keyword evidence="2" id="KW-1185">Reference proteome</keyword>